<evidence type="ECO:0008006" key="4">
    <source>
        <dbReference type="Google" id="ProtNLM"/>
    </source>
</evidence>
<evidence type="ECO:0000313" key="1">
    <source>
        <dbReference type="EMBL" id="EST47213.1"/>
    </source>
</evidence>
<accession>V6LSK3</accession>
<evidence type="ECO:0000313" key="2">
    <source>
        <dbReference type="EMBL" id="KAH0575704.1"/>
    </source>
</evidence>
<proteinExistence type="predicted"/>
<dbReference type="AlphaFoldDB" id="V6LSK3"/>
<dbReference type="Gene3D" id="6.10.140.1230">
    <property type="match status" value="1"/>
</dbReference>
<sequence length="200" mass="22690">MSKFFQKKTQEPPKLTPDQFMVQIKQDVQLQNKVLSKLVMQIDSEISMIEMTMKQAAKNNSKKVMEIYAKNVIAAQKQKGKILENIASLSQFESQVRSMCVNANVGNILTNTGNVIDQFLAENSTQEMKNAVIGLIKNSDKLSVYADVQDDVLNDITEDPQEEDIEKLIGEQISRALGAQQYDSYQKQIEHFQTDKINIK</sequence>
<dbReference type="EMBL" id="AUWU02000003">
    <property type="protein sequence ID" value="KAH0575704.1"/>
    <property type="molecule type" value="Genomic_DNA"/>
</dbReference>
<protein>
    <recommendedName>
        <fullName evidence="4">SNF7 family protein</fullName>
    </recommendedName>
</protein>
<keyword evidence="3" id="KW-1185">Reference proteome</keyword>
<dbReference type="Proteomes" id="UP000018208">
    <property type="component" value="Unassembled WGS sequence"/>
</dbReference>
<dbReference type="EMBL" id="KI546046">
    <property type="protein sequence ID" value="EST47213.1"/>
    <property type="molecule type" value="Genomic_DNA"/>
</dbReference>
<name>V6LSK3_9EUKA</name>
<reference evidence="2" key="2">
    <citation type="submission" date="2020-12" db="EMBL/GenBank/DDBJ databases">
        <title>New Spironucleus salmonicida genome in near-complete chromosomes.</title>
        <authorList>
            <person name="Xu F."/>
            <person name="Kurt Z."/>
            <person name="Jimenez-Gonzalez A."/>
            <person name="Astvaldsson A."/>
            <person name="Andersson J.O."/>
            <person name="Svard S.G."/>
        </authorList>
    </citation>
    <scope>NUCLEOTIDE SEQUENCE</scope>
    <source>
        <strain evidence="2">ATCC 50377</strain>
    </source>
</reference>
<dbReference type="VEuPathDB" id="GiardiaDB:SS50377_23344"/>
<gene>
    <name evidence="1" type="ORF">SS50377_12724</name>
    <name evidence="2" type="ORF">SS50377_23344</name>
</gene>
<evidence type="ECO:0000313" key="3">
    <source>
        <dbReference type="Proteomes" id="UP000018208"/>
    </source>
</evidence>
<organism evidence="1">
    <name type="scientific">Spironucleus salmonicida</name>
    <dbReference type="NCBI Taxonomy" id="348837"/>
    <lineage>
        <taxon>Eukaryota</taxon>
        <taxon>Metamonada</taxon>
        <taxon>Diplomonadida</taxon>
        <taxon>Hexamitidae</taxon>
        <taxon>Hexamitinae</taxon>
        <taxon>Spironucleus</taxon>
    </lineage>
</organism>
<reference evidence="1 2" key="1">
    <citation type="journal article" date="2014" name="PLoS Genet.">
        <title>The Genome of Spironucleus salmonicida Highlights a Fish Pathogen Adapted to Fluctuating Environments.</title>
        <authorList>
            <person name="Xu F."/>
            <person name="Jerlstrom-Hultqvist J."/>
            <person name="Einarsson E."/>
            <person name="Astvaldsson A."/>
            <person name="Svard S.G."/>
            <person name="Andersson J.O."/>
        </authorList>
    </citation>
    <scope>NUCLEOTIDE SEQUENCE</scope>
    <source>
        <strain evidence="2">ATCC 50377</strain>
    </source>
</reference>